<reference evidence="1 2" key="1">
    <citation type="submission" date="2017-08" db="EMBL/GenBank/DDBJ databases">
        <title>Virgibacillus indicus sp. nov. and Virgibacillus profoundi sp. nov, two moderately halophilic bacteria isolated from marine sediment by using the Microfluidic Streak Plate.</title>
        <authorList>
            <person name="Xu B."/>
            <person name="Hu B."/>
            <person name="Wang J."/>
            <person name="Zhu Y."/>
            <person name="Huang L."/>
            <person name="Du W."/>
            <person name="Huang Y."/>
        </authorList>
    </citation>
    <scope>NUCLEOTIDE SEQUENCE [LARGE SCALE GENOMIC DNA]</scope>
    <source>
        <strain evidence="1 2">IO3-P2-C2</strain>
    </source>
</reference>
<protein>
    <submittedName>
        <fullName evidence="1">DNA topology modulation protein FlaR</fullName>
    </submittedName>
</protein>
<dbReference type="RefSeq" id="WP_094883245.1">
    <property type="nucleotide sequence ID" value="NZ_NPMS01000001.1"/>
</dbReference>
<keyword evidence="2" id="KW-1185">Reference proteome</keyword>
<evidence type="ECO:0000313" key="2">
    <source>
        <dbReference type="Proteomes" id="UP000216498"/>
    </source>
</evidence>
<dbReference type="AlphaFoldDB" id="A0A265NDV9"/>
<dbReference type="InterPro" id="IPR052922">
    <property type="entry name" value="Cytidylate_Kinase-2"/>
</dbReference>
<dbReference type="OrthoDB" id="1201990at2"/>
<gene>
    <name evidence="1" type="ORF">CIL03_00440</name>
</gene>
<dbReference type="Pfam" id="PF13238">
    <property type="entry name" value="AAA_18"/>
    <property type="match status" value="1"/>
</dbReference>
<evidence type="ECO:0000313" key="1">
    <source>
        <dbReference type="EMBL" id="OZU89644.1"/>
    </source>
</evidence>
<accession>A0A265NDV9</accession>
<dbReference type="Proteomes" id="UP000216498">
    <property type="component" value="Unassembled WGS sequence"/>
</dbReference>
<dbReference type="SUPFAM" id="SSF52540">
    <property type="entry name" value="P-loop containing nucleoside triphosphate hydrolases"/>
    <property type="match status" value="1"/>
</dbReference>
<dbReference type="Gene3D" id="3.40.50.300">
    <property type="entry name" value="P-loop containing nucleotide triphosphate hydrolases"/>
    <property type="match status" value="1"/>
</dbReference>
<organism evidence="1 2">
    <name type="scientific">Virgibacillus indicus</name>
    <dbReference type="NCBI Taxonomy" id="2024554"/>
    <lineage>
        <taxon>Bacteria</taxon>
        <taxon>Bacillati</taxon>
        <taxon>Bacillota</taxon>
        <taxon>Bacilli</taxon>
        <taxon>Bacillales</taxon>
        <taxon>Bacillaceae</taxon>
        <taxon>Virgibacillus</taxon>
    </lineage>
</organism>
<dbReference type="PANTHER" id="PTHR37816">
    <property type="entry name" value="YALI0E33011P"/>
    <property type="match status" value="1"/>
</dbReference>
<name>A0A265NDV9_9BACI</name>
<comment type="caution">
    <text evidence="1">The sequence shown here is derived from an EMBL/GenBank/DDBJ whole genome shotgun (WGS) entry which is preliminary data.</text>
</comment>
<dbReference type="InterPro" id="IPR027417">
    <property type="entry name" value="P-loop_NTPase"/>
</dbReference>
<sequence length="170" mass="20167">MERAIPKRIHIIGSVGSGKTTLAKMLSAQLHIPCYELDNVVWERFKTGDIRRTDEKRDEYLNKIINSNNWITEGVHHKWVSPCFQNADVILFLDTRMSTRRLRIIKRFFMQKIGLEKANYKPTFKILKDLYKYNTVFEYRSKPEIFDMLNPYDSKLIVLKSNSEIINCFN</sequence>
<proteinExistence type="predicted"/>
<dbReference type="EMBL" id="NPMS01000001">
    <property type="protein sequence ID" value="OZU89644.1"/>
    <property type="molecule type" value="Genomic_DNA"/>
</dbReference>
<dbReference type="PANTHER" id="PTHR37816:SF2">
    <property type="entry name" value="DNA TOPOLOGY MODULATION PROTEIN FLAR-RELATED PROTEIN"/>
    <property type="match status" value="1"/>
</dbReference>